<dbReference type="EMBL" id="CAAHFH010000002">
    <property type="protein sequence ID" value="VGO22643.1"/>
    <property type="molecule type" value="Genomic_DNA"/>
</dbReference>
<dbReference type="RefSeq" id="WP_168433553.1">
    <property type="nucleotide sequence ID" value="NZ_CAAHFH010000002.1"/>
</dbReference>
<protein>
    <recommendedName>
        <fullName evidence="3">DUF192 domain-containing protein</fullName>
    </recommendedName>
</protein>
<dbReference type="InterPro" id="IPR038695">
    <property type="entry name" value="Saro_0823-like_sf"/>
</dbReference>
<dbReference type="AlphaFoldDB" id="A0A6C2URR2"/>
<proteinExistence type="predicted"/>
<evidence type="ECO:0000313" key="2">
    <source>
        <dbReference type="Proteomes" id="UP000346198"/>
    </source>
</evidence>
<gene>
    <name evidence="1" type="ORF">SCARR_04738</name>
</gene>
<dbReference type="PANTHER" id="PTHR37953">
    <property type="entry name" value="UPF0127 PROTEIN MJ1496"/>
    <property type="match status" value="1"/>
</dbReference>
<dbReference type="Gene3D" id="2.60.120.1140">
    <property type="entry name" value="Protein of unknown function DUF192"/>
    <property type="match status" value="1"/>
</dbReference>
<dbReference type="PANTHER" id="PTHR37953:SF1">
    <property type="entry name" value="UPF0127 PROTEIN MJ1496"/>
    <property type="match status" value="1"/>
</dbReference>
<organism evidence="1 2">
    <name type="scientific">Pontiella sulfatireligans</name>
    <dbReference type="NCBI Taxonomy" id="2750658"/>
    <lineage>
        <taxon>Bacteria</taxon>
        <taxon>Pseudomonadati</taxon>
        <taxon>Kiritimatiellota</taxon>
        <taxon>Kiritimatiellia</taxon>
        <taxon>Kiritimatiellales</taxon>
        <taxon>Pontiellaceae</taxon>
        <taxon>Pontiella</taxon>
    </lineage>
</organism>
<dbReference type="InterPro" id="IPR003795">
    <property type="entry name" value="DUF192"/>
</dbReference>
<dbReference type="Proteomes" id="UP000346198">
    <property type="component" value="Unassembled WGS sequence"/>
</dbReference>
<dbReference type="Pfam" id="PF02643">
    <property type="entry name" value="DUF192"/>
    <property type="match status" value="1"/>
</dbReference>
<sequence length="113" mass="12806">MSRILINDGSNRVVLENVLLAKSTVARMRGLLGRRSLRTDSGMLIRPCQSIHMWFMCFPIDAAFLDKDLQVLRIARNLRPWQLAFAPRGTCCVLETATGVLDSINKFDRLSLE</sequence>
<name>A0A6C2URR2_9BACT</name>
<keyword evidence="2" id="KW-1185">Reference proteome</keyword>
<accession>A0A6C2URR2</accession>
<reference evidence="1 2" key="1">
    <citation type="submission" date="2019-04" db="EMBL/GenBank/DDBJ databases">
        <authorList>
            <person name="Van Vliet M D."/>
        </authorList>
    </citation>
    <scope>NUCLEOTIDE SEQUENCE [LARGE SCALE GENOMIC DNA]</scope>
    <source>
        <strain evidence="1 2">F21</strain>
    </source>
</reference>
<evidence type="ECO:0000313" key="1">
    <source>
        <dbReference type="EMBL" id="VGO22643.1"/>
    </source>
</evidence>
<evidence type="ECO:0008006" key="3">
    <source>
        <dbReference type="Google" id="ProtNLM"/>
    </source>
</evidence>